<keyword evidence="2" id="KW-1185">Reference proteome</keyword>
<dbReference type="KEGG" id="simp:C6571_19310"/>
<gene>
    <name evidence="1" type="ORF">C6571_19310</name>
</gene>
<geneLocation type="plasmid" evidence="1 2">
    <name>unnamed2</name>
</geneLocation>
<name>A0A2S0N6J2_9BURK</name>
<dbReference type="EMBL" id="CP027671">
    <property type="protein sequence ID" value="AVO43571.1"/>
    <property type="molecule type" value="Genomic_DNA"/>
</dbReference>
<organism evidence="1 2">
    <name type="scientific">Simplicispira suum</name>
    <dbReference type="NCBI Taxonomy" id="2109915"/>
    <lineage>
        <taxon>Bacteria</taxon>
        <taxon>Pseudomonadati</taxon>
        <taxon>Pseudomonadota</taxon>
        <taxon>Betaproteobacteria</taxon>
        <taxon>Burkholderiales</taxon>
        <taxon>Comamonadaceae</taxon>
        <taxon>Simplicispira</taxon>
    </lineage>
</organism>
<keyword evidence="1" id="KW-0614">Plasmid</keyword>
<accession>A0A2S0N6J2</accession>
<sequence>MACISYQDFNDRIEEVRGLPNLWPEVIDVLDHDIDLLIASLRDSSRPGSTVTAADVAIDLQNLNEAVCNFAGTTGLAFDAELNRPGSHFLVLRCGDQSAGSIFAH</sequence>
<evidence type="ECO:0000313" key="2">
    <source>
        <dbReference type="Proteomes" id="UP000239326"/>
    </source>
</evidence>
<dbReference type="AlphaFoldDB" id="A0A2S0N6J2"/>
<protein>
    <submittedName>
        <fullName evidence="1">Uncharacterized protein</fullName>
    </submittedName>
</protein>
<proteinExistence type="predicted"/>
<reference evidence="1 2" key="1">
    <citation type="submission" date="2018-03" db="EMBL/GenBank/DDBJ databases">
        <title>Genome sequencing of Simplicispira sp.</title>
        <authorList>
            <person name="Kim S.-J."/>
            <person name="Heo J."/>
            <person name="Kwon S.-W."/>
        </authorList>
    </citation>
    <scope>NUCLEOTIDE SEQUENCE [LARGE SCALE GENOMIC DNA]</scope>
    <source>
        <strain evidence="1 2">SC1-8</strain>
        <plasmid evidence="1 2">unnamed2</plasmid>
    </source>
</reference>
<evidence type="ECO:0000313" key="1">
    <source>
        <dbReference type="EMBL" id="AVO43571.1"/>
    </source>
</evidence>
<dbReference type="Proteomes" id="UP000239326">
    <property type="component" value="Plasmid unnamed2"/>
</dbReference>